<name>A0ABQ7T213_PHRPL</name>
<dbReference type="EMBL" id="JAIPUX010001880">
    <property type="protein sequence ID" value="KAH0623647.1"/>
    <property type="molecule type" value="Genomic_DNA"/>
</dbReference>
<gene>
    <name evidence="1" type="ORF">JD844_006629</name>
</gene>
<dbReference type="Proteomes" id="UP000826234">
    <property type="component" value="Unassembled WGS sequence"/>
</dbReference>
<organism evidence="1 2">
    <name type="scientific">Phrynosoma platyrhinos</name>
    <name type="common">Desert horned lizard</name>
    <dbReference type="NCBI Taxonomy" id="52577"/>
    <lineage>
        <taxon>Eukaryota</taxon>
        <taxon>Metazoa</taxon>
        <taxon>Chordata</taxon>
        <taxon>Craniata</taxon>
        <taxon>Vertebrata</taxon>
        <taxon>Euteleostomi</taxon>
        <taxon>Lepidosauria</taxon>
        <taxon>Squamata</taxon>
        <taxon>Bifurcata</taxon>
        <taxon>Unidentata</taxon>
        <taxon>Episquamata</taxon>
        <taxon>Toxicofera</taxon>
        <taxon>Iguania</taxon>
        <taxon>Phrynosomatidae</taxon>
        <taxon>Phrynosomatinae</taxon>
        <taxon>Phrynosoma</taxon>
    </lineage>
</organism>
<keyword evidence="2" id="KW-1185">Reference proteome</keyword>
<evidence type="ECO:0000313" key="2">
    <source>
        <dbReference type="Proteomes" id="UP000826234"/>
    </source>
</evidence>
<proteinExistence type="predicted"/>
<protein>
    <submittedName>
        <fullName evidence="1">Uncharacterized protein</fullName>
    </submittedName>
</protein>
<reference evidence="1 2" key="1">
    <citation type="journal article" date="2022" name="Gigascience">
        <title>A chromosome-level genome assembly and annotation of the desert horned lizard, Phrynosoma platyrhinos, provides insight into chromosomal rearrangements among reptiles.</title>
        <authorList>
            <person name="Koochekian N."/>
            <person name="Ascanio A."/>
            <person name="Farleigh K."/>
            <person name="Card D.C."/>
            <person name="Schield D.R."/>
            <person name="Castoe T.A."/>
            <person name="Jezkova T."/>
        </authorList>
    </citation>
    <scope>NUCLEOTIDE SEQUENCE [LARGE SCALE GENOMIC DNA]</scope>
    <source>
        <strain evidence="1">NK-2021</strain>
    </source>
</reference>
<evidence type="ECO:0000313" key="1">
    <source>
        <dbReference type="EMBL" id="KAH0623647.1"/>
    </source>
</evidence>
<accession>A0ABQ7T213</accession>
<sequence length="137" mass="15998">MEIVVEQRQRREQRRRPGELFCLHEPERKRVCRSSEMIYTPHPPSKCAADVNAMEQDLNQDDLTEYLNPQIIKEKLNCMIFPDNETRAPAQLCPRCIAGEPCTFLTTSQSPQKSWSLRPYYGVIEEDIDALIVYRLV</sequence>
<comment type="caution">
    <text evidence="1">The sequence shown here is derived from an EMBL/GenBank/DDBJ whole genome shotgun (WGS) entry which is preliminary data.</text>
</comment>